<keyword evidence="2" id="KW-0804">Transcription</keyword>
<dbReference type="PROSITE" id="PS01124">
    <property type="entry name" value="HTH_ARAC_FAMILY_2"/>
    <property type="match status" value="1"/>
</dbReference>
<protein>
    <submittedName>
        <fullName evidence="4">AraC family transcriptional regulator</fullName>
    </submittedName>
</protein>
<reference evidence="5" key="1">
    <citation type="submission" date="2017-05" db="EMBL/GenBank/DDBJ databases">
        <title>Complete and WGS of Bordetella genogroups.</title>
        <authorList>
            <person name="Spilker T."/>
            <person name="Lipuma J."/>
        </authorList>
    </citation>
    <scope>NUCLEOTIDE SEQUENCE [LARGE SCALE GENOMIC DNA]</scope>
    <source>
        <strain evidence="5">AU8856</strain>
    </source>
</reference>
<sequence>MPKSIAVLALPGVQLLDVSGPLDVFAQANQEAGRQYYTLQVVGCEPGPIRSSSGTRILPDLVAGQADVRFDTLLVAGAPHAHEVRLPAQLAQWLRECAPRSRRYGSVCTGAFVLAAAGLLDGRRITTHWAAVQTLTQAYPSITVDEDALYVRDGKLRTAAGVTAGLDLALALVEEDLGREIARRVASQLVMFFKRPGGQLQFSRKGETHPAGRSVLQEVQRWVVANPGLRHDVPSLAQHAGLSPRHFARLFRTETGITPAAWVEAARVSAARSMLESGARSPKQVAAECGFANADTLRRTFYKHVGVTPAEYRRRHAHPQDA</sequence>
<dbReference type="Pfam" id="PF01965">
    <property type="entry name" value="DJ-1_PfpI"/>
    <property type="match status" value="1"/>
</dbReference>
<dbReference type="PANTHER" id="PTHR43130:SF3">
    <property type="entry name" value="HTH-TYPE TRANSCRIPTIONAL REGULATOR RV1931C"/>
    <property type="match status" value="1"/>
</dbReference>
<evidence type="ECO:0000256" key="2">
    <source>
        <dbReference type="ARBA" id="ARBA00023163"/>
    </source>
</evidence>
<dbReference type="Gene3D" id="1.10.10.60">
    <property type="entry name" value="Homeodomain-like"/>
    <property type="match status" value="1"/>
</dbReference>
<name>A0A261USV7_9BORD</name>
<dbReference type="Pfam" id="PF12833">
    <property type="entry name" value="HTH_18"/>
    <property type="match status" value="1"/>
</dbReference>
<evidence type="ECO:0000259" key="3">
    <source>
        <dbReference type="PROSITE" id="PS01124"/>
    </source>
</evidence>
<organism evidence="4 5">
    <name type="scientific">Bordetella genomosp. 11</name>
    <dbReference type="NCBI Taxonomy" id="1416808"/>
    <lineage>
        <taxon>Bacteria</taxon>
        <taxon>Pseudomonadati</taxon>
        <taxon>Pseudomonadota</taxon>
        <taxon>Betaproteobacteria</taxon>
        <taxon>Burkholderiales</taxon>
        <taxon>Alcaligenaceae</taxon>
        <taxon>Bordetella</taxon>
    </lineage>
</organism>
<feature type="domain" description="HTH araC/xylS-type" evidence="3">
    <location>
        <begin position="217"/>
        <end position="315"/>
    </location>
</feature>
<dbReference type="AlphaFoldDB" id="A0A261USV7"/>
<dbReference type="Gene3D" id="3.40.50.880">
    <property type="match status" value="1"/>
</dbReference>
<dbReference type="SUPFAM" id="SSF46689">
    <property type="entry name" value="Homeodomain-like"/>
    <property type="match status" value="2"/>
</dbReference>
<dbReference type="InterPro" id="IPR052158">
    <property type="entry name" value="INH-QAR"/>
</dbReference>
<dbReference type="OrthoDB" id="8543772at2"/>
<dbReference type="InterPro" id="IPR002818">
    <property type="entry name" value="DJ-1/PfpI"/>
</dbReference>
<accession>A0A261USV7</accession>
<keyword evidence="5" id="KW-1185">Reference proteome</keyword>
<dbReference type="PANTHER" id="PTHR43130">
    <property type="entry name" value="ARAC-FAMILY TRANSCRIPTIONAL REGULATOR"/>
    <property type="match status" value="1"/>
</dbReference>
<keyword evidence="1" id="KW-0805">Transcription regulation</keyword>
<comment type="caution">
    <text evidence="4">The sequence shown here is derived from an EMBL/GenBank/DDBJ whole genome shotgun (WGS) entry which is preliminary data.</text>
</comment>
<dbReference type="SMART" id="SM00342">
    <property type="entry name" value="HTH_ARAC"/>
    <property type="match status" value="1"/>
</dbReference>
<dbReference type="InterPro" id="IPR029062">
    <property type="entry name" value="Class_I_gatase-like"/>
</dbReference>
<evidence type="ECO:0000313" key="4">
    <source>
        <dbReference type="EMBL" id="OZI64422.1"/>
    </source>
</evidence>
<evidence type="ECO:0000313" key="5">
    <source>
        <dbReference type="Proteomes" id="UP000215767"/>
    </source>
</evidence>
<dbReference type="SUPFAM" id="SSF52317">
    <property type="entry name" value="Class I glutamine amidotransferase-like"/>
    <property type="match status" value="1"/>
</dbReference>
<evidence type="ECO:0000256" key="1">
    <source>
        <dbReference type="ARBA" id="ARBA00023015"/>
    </source>
</evidence>
<dbReference type="Proteomes" id="UP000215767">
    <property type="component" value="Unassembled WGS sequence"/>
</dbReference>
<dbReference type="GO" id="GO:0003700">
    <property type="term" value="F:DNA-binding transcription factor activity"/>
    <property type="evidence" value="ECO:0007669"/>
    <property type="project" value="InterPro"/>
</dbReference>
<dbReference type="CDD" id="cd03137">
    <property type="entry name" value="GATase1_AraC_1"/>
    <property type="match status" value="1"/>
</dbReference>
<dbReference type="RefSeq" id="WP_094840728.1">
    <property type="nucleotide sequence ID" value="NZ_NEVS01000002.1"/>
</dbReference>
<proteinExistence type="predicted"/>
<gene>
    <name evidence="4" type="ORF">CAL28_07020</name>
</gene>
<dbReference type="EMBL" id="NEVS01000002">
    <property type="protein sequence ID" value="OZI64422.1"/>
    <property type="molecule type" value="Genomic_DNA"/>
</dbReference>
<dbReference type="InterPro" id="IPR009057">
    <property type="entry name" value="Homeodomain-like_sf"/>
</dbReference>
<dbReference type="InterPro" id="IPR018060">
    <property type="entry name" value="HTH_AraC"/>
</dbReference>
<dbReference type="GO" id="GO:0043565">
    <property type="term" value="F:sequence-specific DNA binding"/>
    <property type="evidence" value="ECO:0007669"/>
    <property type="project" value="InterPro"/>
</dbReference>